<evidence type="ECO:0000313" key="1">
    <source>
        <dbReference type="EMBL" id="MFC6704987.1"/>
    </source>
</evidence>
<organism evidence="1 2">
    <name type="scientific">Flexivirga alba</name>
    <dbReference type="NCBI Taxonomy" id="702742"/>
    <lineage>
        <taxon>Bacteria</taxon>
        <taxon>Bacillati</taxon>
        <taxon>Actinomycetota</taxon>
        <taxon>Actinomycetes</taxon>
        <taxon>Micrococcales</taxon>
        <taxon>Dermacoccaceae</taxon>
        <taxon>Flexivirga</taxon>
    </lineage>
</organism>
<gene>
    <name evidence="1" type="ORF">ACFQDH_06820</name>
</gene>
<proteinExistence type="predicted"/>
<dbReference type="EMBL" id="JBHSWH010000001">
    <property type="protein sequence ID" value="MFC6704987.1"/>
    <property type="molecule type" value="Genomic_DNA"/>
</dbReference>
<evidence type="ECO:0000313" key="2">
    <source>
        <dbReference type="Proteomes" id="UP001596298"/>
    </source>
</evidence>
<evidence type="ECO:0008006" key="3">
    <source>
        <dbReference type="Google" id="ProtNLM"/>
    </source>
</evidence>
<protein>
    <recommendedName>
        <fullName evidence="3">SMP-30/Gluconolactonase/LRE-like region domain-containing protein</fullName>
    </recommendedName>
</protein>
<dbReference type="Proteomes" id="UP001596298">
    <property type="component" value="Unassembled WGS sequence"/>
</dbReference>
<keyword evidence="2" id="KW-1185">Reference proteome</keyword>
<name>A0ABW2AE03_9MICO</name>
<sequence length="62" mass="6739">MLWTSIGHTLCTYGALSADGTRLFVPYVSPGRASGVAMFDITDPSHPRLLDGYRLARGPDRT</sequence>
<comment type="caution">
    <text evidence="1">The sequence shown here is derived from an EMBL/GenBank/DDBJ whole genome shotgun (WGS) entry which is preliminary data.</text>
</comment>
<reference evidence="2" key="1">
    <citation type="journal article" date="2019" name="Int. J. Syst. Evol. Microbiol.">
        <title>The Global Catalogue of Microorganisms (GCM) 10K type strain sequencing project: providing services to taxonomists for standard genome sequencing and annotation.</title>
        <authorList>
            <consortium name="The Broad Institute Genomics Platform"/>
            <consortium name="The Broad Institute Genome Sequencing Center for Infectious Disease"/>
            <person name="Wu L."/>
            <person name="Ma J."/>
        </authorList>
    </citation>
    <scope>NUCLEOTIDE SEQUENCE [LARGE SCALE GENOMIC DNA]</scope>
    <source>
        <strain evidence="2">CCUG 58127</strain>
    </source>
</reference>
<dbReference type="RefSeq" id="WP_382399720.1">
    <property type="nucleotide sequence ID" value="NZ_JBHSWH010000001.1"/>
</dbReference>
<accession>A0ABW2AE03</accession>